<keyword evidence="13" id="KW-0378">Hydrolase</keyword>
<dbReference type="Gene3D" id="2.40.40.20">
    <property type="match status" value="1"/>
</dbReference>
<dbReference type="Gene3D" id="3.40.50.300">
    <property type="entry name" value="P-loop containing nucleotide triphosphate hydrolases"/>
    <property type="match status" value="2"/>
</dbReference>
<dbReference type="InterPro" id="IPR041569">
    <property type="entry name" value="AAA_lid_3"/>
</dbReference>
<dbReference type="Pfam" id="PF21964">
    <property type="entry name" value="NSF_ATPase_lid"/>
    <property type="match status" value="1"/>
</dbReference>
<organism evidence="17 18">
    <name type="scientific">Heterodera trifolii</name>
    <dbReference type="NCBI Taxonomy" id="157864"/>
    <lineage>
        <taxon>Eukaryota</taxon>
        <taxon>Metazoa</taxon>
        <taxon>Ecdysozoa</taxon>
        <taxon>Nematoda</taxon>
        <taxon>Chromadorea</taxon>
        <taxon>Rhabditida</taxon>
        <taxon>Tylenchina</taxon>
        <taxon>Tylenchomorpha</taxon>
        <taxon>Tylenchoidea</taxon>
        <taxon>Heteroderidae</taxon>
        <taxon>Heteroderinae</taxon>
        <taxon>Heterodera</taxon>
    </lineage>
</organism>
<evidence type="ECO:0000256" key="2">
    <source>
        <dbReference type="ARBA" id="ARBA00006914"/>
    </source>
</evidence>
<dbReference type="GO" id="GO:0015031">
    <property type="term" value="P:protein transport"/>
    <property type="evidence" value="ECO:0007669"/>
    <property type="project" value="UniProtKB-KW"/>
</dbReference>
<accession>A0ABD2HX92</accession>
<dbReference type="FunFam" id="1.10.8.60:FF:000026">
    <property type="entry name" value="vesicle-fusing ATPase isoform X1"/>
    <property type="match status" value="1"/>
</dbReference>
<dbReference type="InterPro" id="IPR029067">
    <property type="entry name" value="CDC48_domain_2-like_sf"/>
</dbReference>
<dbReference type="InterPro" id="IPR003593">
    <property type="entry name" value="AAA+_ATPase"/>
</dbReference>
<keyword evidence="11 13" id="KW-0653">Protein transport</keyword>
<feature type="domain" description="AAA+ ATPase" evidence="15">
    <location>
        <begin position="305"/>
        <end position="453"/>
    </location>
</feature>
<evidence type="ECO:0000256" key="8">
    <source>
        <dbReference type="ARBA" id="ARBA00022741"/>
    </source>
</evidence>
<dbReference type="GO" id="GO:0046872">
    <property type="term" value="F:metal ion binding"/>
    <property type="evidence" value="ECO:0007669"/>
    <property type="project" value="UniProtKB-UniRule"/>
</dbReference>
<dbReference type="PANTHER" id="PTHR23078:SF3">
    <property type="entry name" value="VESICLE-FUSING ATPASE"/>
    <property type="match status" value="1"/>
</dbReference>
<comment type="cofactor">
    <cofactor evidence="13">
        <name>Mg(2+)</name>
        <dbReference type="ChEBI" id="CHEBI:18420"/>
    </cofactor>
    <text evidence="13">Binds 1 Mg(2+) ion per subunit.</text>
</comment>
<evidence type="ECO:0000256" key="4">
    <source>
        <dbReference type="ARBA" id="ARBA00012674"/>
    </source>
</evidence>
<evidence type="ECO:0000256" key="11">
    <source>
        <dbReference type="ARBA" id="ARBA00022927"/>
    </source>
</evidence>
<gene>
    <name evidence="17" type="ORF">niasHT_033906</name>
</gene>
<dbReference type="Gene3D" id="1.10.8.60">
    <property type="match status" value="2"/>
</dbReference>
<dbReference type="AlphaFoldDB" id="A0ABD2HX92"/>
<keyword evidence="13" id="KW-0931">ER-Golgi transport</keyword>
<keyword evidence="8 13" id="KW-0547">Nucleotide-binding</keyword>
<keyword evidence="5 13" id="KW-0813">Transport</keyword>
<dbReference type="SUPFAM" id="SSF50692">
    <property type="entry name" value="ADC-like"/>
    <property type="match status" value="1"/>
</dbReference>
<dbReference type="GO" id="GO:0016192">
    <property type="term" value="P:vesicle-mediated transport"/>
    <property type="evidence" value="ECO:0007669"/>
    <property type="project" value="UniProtKB-KW"/>
</dbReference>
<evidence type="ECO:0000256" key="9">
    <source>
        <dbReference type="ARBA" id="ARBA00022840"/>
    </source>
</evidence>
<dbReference type="InterPro" id="IPR039812">
    <property type="entry name" value="Vesicle-fus_ATPase"/>
</dbReference>
<dbReference type="FunFam" id="3.40.50.300:FF:000187">
    <property type="entry name" value="Vesicular-fusion ATPase SEC18"/>
    <property type="match status" value="1"/>
</dbReference>
<evidence type="ECO:0000256" key="1">
    <source>
        <dbReference type="ARBA" id="ARBA00004496"/>
    </source>
</evidence>
<dbReference type="SMART" id="SM00382">
    <property type="entry name" value="AAA"/>
    <property type="match status" value="2"/>
</dbReference>
<dbReference type="GO" id="GO:0005737">
    <property type="term" value="C:cytoplasm"/>
    <property type="evidence" value="ECO:0007669"/>
    <property type="project" value="UniProtKB-SubCell"/>
</dbReference>
<evidence type="ECO:0000313" key="18">
    <source>
        <dbReference type="Proteomes" id="UP001620626"/>
    </source>
</evidence>
<dbReference type="SUPFAM" id="SSF54585">
    <property type="entry name" value="Cdc48 domain 2-like"/>
    <property type="match status" value="1"/>
</dbReference>
<keyword evidence="9 13" id="KW-0067">ATP-binding</keyword>
<feature type="chain" id="PRO_5044802485" description="Vesicle-fusing ATPase" evidence="14">
    <location>
        <begin position="21"/>
        <end position="794"/>
    </location>
</feature>
<evidence type="ECO:0000313" key="17">
    <source>
        <dbReference type="EMBL" id="KAL3069520.1"/>
    </source>
</evidence>
<dbReference type="GO" id="GO:0016787">
    <property type="term" value="F:hydrolase activity"/>
    <property type="evidence" value="ECO:0007669"/>
    <property type="project" value="UniProtKB-KW"/>
</dbReference>
<proteinExistence type="inferred from homology"/>
<evidence type="ECO:0000256" key="14">
    <source>
        <dbReference type="SAM" id="SignalP"/>
    </source>
</evidence>
<dbReference type="GO" id="GO:0005524">
    <property type="term" value="F:ATP binding"/>
    <property type="evidence" value="ECO:0007669"/>
    <property type="project" value="UniProtKB-UniRule"/>
</dbReference>
<feature type="domain" description="AAA+ ATPase" evidence="15">
    <location>
        <begin position="590"/>
        <end position="726"/>
    </location>
</feature>
<dbReference type="InterPro" id="IPR003960">
    <property type="entry name" value="ATPase_AAA_CS"/>
</dbReference>
<evidence type="ECO:0000256" key="3">
    <source>
        <dbReference type="ARBA" id="ARBA00011643"/>
    </source>
</evidence>
<dbReference type="SUPFAM" id="SSF52540">
    <property type="entry name" value="P-loop containing nucleoside triphosphate hydrolases"/>
    <property type="match status" value="2"/>
</dbReference>
<dbReference type="Gene3D" id="3.10.330.10">
    <property type="match status" value="1"/>
</dbReference>
<evidence type="ECO:0000256" key="5">
    <source>
        <dbReference type="ARBA" id="ARBA00022448"/>
    </source>
</evidence>
<dbReference type="InterPro" id="IPR009010">
    <property type="entry name" value="Asp_de-COase-like_dom_sf"/>
</dbReference>
<keyword evidence="13" id="KW-0479">Metal-binding</keyword>
<reference evidence="17 18" key="1">
    <citation type="submission" date="2024-10" db="EMBL/GenBank/DDBJ databases">
        <authorList>
            <person name="Kim D."/>
        </authorList>
    </citation>
    <scope>NUCLEOTIDE SEQUENCE [LARGE SCALE GENOMIC DNA]</scope>
    <source>
        <strain evidence="17">BH-2024</strain>
    </source>
</reference>
<keyword evidence="14" id="KW-0732">Signal</keyword>
<evidence type="ECO:0000259" key="16">
    <source>
        <dbReference type="SMART" id="SM01073"/>
    </source>
</evidence>
<keyword evidence="7" id="KW-0677">Repeat</keyword>
<evidence type="ECO:0000256" key="10">
    <source>
        <dbReference type="ARBA" id="ARBA00022842"/>
    </source>
</evidence>
<evidence type="ECO:0000256" key="13">
    <source>
        <dbReference type="RuleBase" id="RU367045"/>
    </source>
</evidence>
<evidence type="ECO:0000256" key="7">
    <source>
        <dbReference type="ARBA" id="ARBA00022737"/>
    </source>
</evidence>
<feature type="signal peptide" evidence="14">
    <location>
        <begin position="1"/>
        <end position="20"/>
    </location>
</feature>
<dbReference type="Pfam" id="PF00004">
    <property type="entry name" value="AAA"/>
    <property type="match status" value="2"/>
</dbReference>
<evidence type="ECO:0000259" key="15">
    <source>
        <dbReference type="SMART" id="SM00382"/>
    </source>
</evidence>
<keyword evidence="18" id="KW-1185">Reference proteome</keyword>
<keyword evidence="10 13" id="KW-0460">Magnesium</keyword>
<feature type="domain" description="CDC48 N-terminal subdomain" evidence="16">
    <location>
        <begin position="36"/>
        <end position="120"/>
    </location>
</feature>
<comment type="subunit">
    <text evidence="3">Homohexamer.</text>
</comment>
<comment type="caution">
    <text evidence="17">The sequence shown here is derived from an EMBL/GenBank/DDBJ whole genome shotgun (WGS) entry which is preliminary data.</text>
</comment>
<evidence type="ECO:0000256" key="6">
    <source>
        <dbReference type="ARBA" id="ARBA00022490"/>
    </source>
</evidence>
<dbReference type="InterPro" id="IPR054419">
    <property type="entry name" value="NSF_ATPase_lid"/>
</dbReference>
<dbReference type="InterPro" id="IPR003959">
    <property type="entry name" value="ATPase_AAA_core"/>
</dbReference>
<evidence type="ECO:0000256" key="12">
    <source>
        <dbReference type="ARBA" id="ARBA00048883"/>
    </source>
</evidence>
<comment type="function">
    <text evidence="13">Required for vesicle-mediated transport. Catalyzes the fusion of transport vesicles within the Golgi cisternae. Is also required for transport from the endoplasmic reticulum to the Golgi stack. Seems to function as a fusion protein required for the delivery of cargo proteins to all compartments of the Golgi stack independent of vesicle origin.</text>
</comment>
<dbReference type="InterPro" id="IPR027417">
    <property type="entry name" value="P-loop_NTPase"/>
</dbReference>
<name>A0ABD2HX92_9BILA</name>
<dbReference type="EMBL" id="JBICBT010001396">
    <property type="protein sequence ID" value="KAL3069520.1"/>
    <property type="molecule type" value="Genomic_DNA"/>
</dbReference>
<comment type="similarity">
    <text evidence="2 13">Belongs to the AAA ATPase family.</text>
</comment>
<dbReference type="PROSITE" id="PS00674">
    <property type="entry name" value="AAA"/>
    <property type="match status" value="1"/>
</dbReference>
<dbReference type="SMART" id="SM01073">
    <property type="entry name" value="CDC48_N"/>
    <property type="match status" value="1"/>
</dbReference>
<dbReference type="PANTHER" id="PTHR23078">
    <property type="entry name" value="VESICULAR-FUSION PROTEIN NSF"/>
    <property type="match status" value="1"/>
</dbReference>
<dbReference type="CDD" id="cd19504">
    <property type="entry name" value="RecA-like_NSF-SEC18_r1-like"/>
    <property type="match status" value="1"/>
</dbReference>
<keyword evidence="6 13" id="KW-0963">Cytoplasm</keyword>
<dbReference type="Proteomes" id="UP001620626">
    <property type="component" value="Unassembled WGS sequence"/>
</dbReference>
<dbReference type="Pfam" id="PF17862">
    <property type="entry name" value="AAA_lid_3"/>
    <property type="match status" value="1"/>
</dbReference>
<sequence length="794" mass="88842">MKRMNIILILCCCFLGVHLANPNSKETEEESRSILRLKVTRLPSSAESLTNKVYVNESDIDANLTKYVKVLTGGTAHHYHFSVANHAQVGKGEIGFSMPQRKWTKVEVGREVQIQPFSFTSDQPIITSISLIVDFQKKPSNPSEPLDTNAMAQEFLMQFANTVFTVGQEFPMEYVQQKRGTGRGKLPPGKVNLMDSITMTTTYTLKLVVERMEGAVNLNTAPEELSFGPLSPNAVVIFDRPENSQINLIGRSKGKSSHRALVNPDWNFQQLGIGGLDKEFSSVFRRAFASRVFPPEFIEQMAMKHVRGILLYGPPGTGKTLIARQIGKMLNAREPKIVNGPEILSKFVGESEANMRKLFADAEEEWRRCGPNSGLHIIIFDEIDAICKQRGSMGGSSTGVHDTVVNQLLTKMDGVEQLNNILVIGMTNRKDMIDEALLRPGRMEVQLEISLPDEQGRVQILNIHTAPMREYNKLDSDVNIEEIAKRTKNFSGAELEGLVRAAQSSAMNRLVKPGGKVQQVDDEAIDKLKVTADDFDYALLNDVKPSFGLSDEQLNRLLYGGLCLWGDCVSRVLEEGRLLIKETAAPDTRGFVRALLTGPPNTGKSFLAAQIAKDSEFPFIKVCTPEEMVGYSEAEKCAKIRKIFEDAYKSPLSCVIIDNVERLMDYSPIGPRYSNMVLQTLLVLLAKRPPQNHRLLVLATTSNEQFLYEADMLSVFSKVIRVEQLHTVNHVMAVLEEANVFSEEEIRQIEDELRSRDDVSIGIKRMLELLDFVKQSEQKHRVQLLLDGIREAGL</sequence>
<comment type="subcellular location">
    <subcellularLocation>
        <location evidence="1 13">Cytoplasm</location>
    </subcellularLocation>
</comment>
<dbReference type="FunFam" id="3.40.50.300:FF:000166">
    <property type="entry name" value="vesicle-fusing ATPase isoform X1"/>
    <property type="match status" value="1"/>
</dbReference>
<dbReference type="EC" id="3.6.4.6" evidence="4 13"/>
<dbReference type="InterPro" id="IPR003338">
    <property type="entry name" value="CDC4_N-term_subdom"/>
</dbReference>
<comment type="catalytic activity">
    <reaction evidence="12 13">
        <text>ATP + H2O = ADP + phosphate + H(+)</text>
        <dbReference type="Rhea" id="RHEA:13065"/>
        <dbReference type="ChEBI" id="CHEBI:15377"/>
        <dbReference type="ChEBI" id="CHEBI:15378"/>
        <dbReference type="ChEBI" id="CHEBI:30616"/>
        <dbReference type="ChEBI" id="CHEBI:43474"/>
        <dbReference type="ChEBI" id="CHEBI:456216"/>
        <dbReference type="EC" id="3.6.4.6"/>
    </reaction>
</comment>
<protein>
    <recommendedName>
        <fullName evidence="4 13">Vesicle-fusing ATPase</fullName>
        <ecNumber evidence="4 13">3.6.4.6</ecNumber>
    </recommendedName>
</protein>